<proteinExistence type="predicted"/>
<dbReference type="Proteomes" id="UP000663760">
    <property type="component" value="Chromosome 1"/>
</dbReference>
<gene>
    <name evidence="1" type="ORF">SI8410_01000617</name>
</gene>
<evidence type="ECO:0000313" key="1">
    <source>
        <dbReference type="EMBL" id="CAA7388376.1"/>
    </source>
</evidence>
<name>A0A7I8JX21_SPIIN</name>
<keyword evidence="2" id="KW-1185">Reference proteome</keyword>
<protein>
    <submittedName>
        <fullName evidence="1">Uncharacterized protein</fullName>
    </submittedName>
</protein>
<dbReference type="OrthoDB" id="1732649at2759"/>
<dbReference type="EMBL" id="LR746264">
    <property type="protein sequence ID" value="CAA7388376.1"/>
    <property type="molecule type" value="Genomic_DNA"/>
</dbReference>
<evidence type="ECO:0000313" key="2">
    <source>
        <dbReference type="Proteomes" id="UP000663760"/>
    </source>
</evidence>
<organism evidence="1 2">
    <name type="scientific">Spirodela intermedia</name>
    <name type="common">Intermediate duckweed</name>
    <dbReference type="NCBI Taxonomy" id="51605"/>
    <lineage>
        <taxon>Eukaryota</taxon>
        <taxon>Viridiplantae</taxon>
        <taxon>Streptophyta</taxon>
        <taxon>Embryophyta</taxon>
        <taxon>Tracheophyta</taxon>
        <taxon>Spermatophyta</taxon>
        <taxon>Magnoliopsida</taxon>
        <taxon>Liliopsida</taxon>
        <taxon>Araceae</taxon>
        <taxon>Lemnoideae</taxon>
        <taxon>Spirodela</taxon>
    </lineage>
</organism>
<sequence length="42" mass="4795">MATKTQSISPTDMEGYIRPGCLILTVYLRLAESTWEEVSFKK</sequence>
<reference evidence="1" key="1">
    <citation type="submission" date="2020-02" db="EMBL/GenBank/DDBJ databases">
        <authorList>
            <person name="Scholz U."/>
            <person name="Mascher M."/>
            <person name="Fiebig A."/>
        </authorList>
    </citation>
    <scope>NUCLEOTIDE SEQUENCE</scope>
</reference>
<accession>A0A7I8JX21</accession>
<dbReference type="AlphaFoldDB" id="A0A7I8JX21"/>